<proteinExistence type="predicted"/>
<dbReference type="EMBL" id="GBRH01181934">
    <property type="protein sequence ID" value="JAE15962.1"/>
    <property type="molecule type" value="Transcribed_RNA"/>
</dbReference>
<reference evidence="1" key="2">
    <citation type="journal article" date="2015" name="Data Brief">
        <title>Shoot transcriptome of the giant reed, Arundo donax.</title>
        <authorList>
            <person name="Barrero R.A."/>
            <person name="Guerrero F.D."/>
            <person name="Moolhuijzen P."/>
            <person name="Goolsby J.A."/>
            <person name="Tidwell J."/>
            <person name="Bellgard S.E."/>
            <person name="Bellgard M.I."/>
        </authorList>
    </citation>
    <scope>NUCLEOTIDE SEQUENCE</scope>
    <source>
        <tissue evidence="1">Shoot tissue taken approximately 20 cm above the soil surface</tissue>
    </source>
</reference>
<organism evidence="1">
    <name type="scientific">Arundo donax</name>
    <name type="common">Giant reed</name>
    <name type="synonym">Donax arundinaceus</name>
    <dbReference type="NCBI Taxonomy" id="35708"/>
    <lineage>
        <taxon>Eukaryota</taxon>
        <taxon>Viridiplantae</taxon>
        <taxon>Streptophyta</taxon>
        <taxon>Embryophyta</taxon>
        <taxon>Tracheophyta</taxon>
        <taxon>Spermatophyta</taxon>
        <taxon>Magnoliopsida</taxon>
        <taxon>Liliopsida</taxon>
        <taxon>Poales</taxon>
        <taxon>Poaceae</taxon>
        <taxon>PACMAD clade</taxon>
        <taxon>Arundinoideae</taxon>
        <taxon>Arundineae</taxon>
        <taxon>Arundo</taxon>
    </lineage>
</organism>
<sequence>MLKPYPEGKQMIIPRISTYTLATYQLIVEVAVYHRVPRIN</sequence>
<reference evidence="1" key="1">
    <citation type="submission" date="2014-09" db="EMBL/GenBank/DDBJ databases">
        <authorList>
            <person name="Magalhaes I.L.F."/>
            <person name="Oliveira U."/>
            <person name="Santos F.R."/>
            <person name="Vidigal T.H.D.A."/>
            <person name="Brescovit A.D."/>
            <person name="Santos A.J."/>
        </authorList>
    </citation>
    <scope>NUCLEOTIDE SEQUENCE</scope>
    <source>
        <tissue evidence="1">Shoot tissue taken approximately 20 cm above the soil surface</tissue>
    </source>
</reference>
<accession>A0A0A9FUL9</accession>
<name>A0A0A9FUL9_ARUDO</name>
<evidence type="ECO:0000313" key="1">
    <source>
        <dbReference type="EMBL" id="JAE15962.1"/>
    </source>
</evidence>
<protein>
    <submittedName>
        <fullName evidence="1">Uncharacterized protein</fullName>
    </submittedName>
</protein>
<dbReference type="AlphaFoldDB" id="A0A0A9FUL9"/>